<organism evidence="1 2">
    <name type="scientific">Megasphaera cerevisiae DSM 20462</name>
    <dbReference type="NCBI Taxonomy" id="1122219"/>
    <lineage>
        <taxon>Bacteria</taxon>
        <taxon>Bacillati</taxon>
        <taxon>Bacillota</taxon>
        <taxon>Negativicutes</taxon>
        <taxon>Veillonellales</taxon>
        <taxon>Veillonellaceae</taxon>
        <taxon>Megasphaera</taxon>
    </lineage>
</organism>
<sequence>MEHVKNLAIEYHKKGNNCAETVFKACNEGLNLGLPKSAVRMAAVMGGGIGRSGCACGALTSACLILGALSGREEPQDKPVVDMYSSVHEFYERWIQRFGVACCRILKNPPEGKPVSCAVLMVETADMISDFVREKGLK</sequence>
<dbReference type="OrthoDB" id="1624765at2"/>
<dbReference type="PATRIC" id="fig|1122219.3.peg.2553"/>
<reference evidence="1 2" key="1">
    <citation type="submission" date="2015-06" db="EMBL/GenBank/DDBJ databases">
        <title>Draft genome sequence of beer spoilage bacterium Megasphaera cerevisiae type strain 20462.</title>
        <authorList>
            <person name="Kutumbaka K."/>
            <person name="Pasmowitz J."/>
            <person name="Mategko J."/>
            <person name="Reyes D."/>
            <person name="Friedrich A."/>
            <person name="Han S."/>
            <person name="Martens-Habbena W."/>
            <person name="Neal-McKinney J."/>
            <person name="Janagama H.K."/>
            <person name="Nadala C."/>
            <person name="Samadpour M."/>
        </authorList>
    </citation>
    <scope>NUCLEOTIDE SEQUENCE [LARGE SCALE GENOMIC DNA]</scope>
    <source>
        <strain evidence="1 2">DSM 20462</strain>
    </source>
</reference>
<dbReference type="Proteomes" id="UP000036503">
    <property type="component" value="Unassembled WGS sequence"/>
</dbReference>
<dbReference type="RefSeq" id="WP_048515159.1">
    <property type="nucleotide sequence ID" value="NZ_FUXD01000045.1"/>
</dbReference>
<dbReference type="Pfam" id="PF09719">
    <property type="entry name" value="C_GCAxxG_C_C"/>
    <property type="match status" value="1"/>
</dbReference>
<accession>A0A0J6WV22</accession>
<evidence type="ECO:0000313" key="2">
    <source>
        <dbReference type="Proteomes" id="UP000036503"/>
    </source>
</evidence>
<name>A0A0J6WV22_9FIRM</name>
<dbReference type="InterPro" id="IPR010181">
    <property type="entry name" value="CGCAxxGCC_motif"/>
</dbReference>
<dbReference type="STRING" id="39029.BSR42_12880"/>
<dbReference type="NCBIfam" id="TIGR01909">
    <property type="entry name" value="C_GCAxxG_C_C"/>
    <property type="match status" value="1"/>
</dbReference>
<dbReference type="EMBL" id="LEKT01000052">
    <property type="protein sequence ID" value="KMO85637.1"/>
    <property type="molecule type" value="Genomic_DNA"/>
</dbReference>
<comment type="caution">
    <text evidence="1">The sequence shown here is derived from an EMBL/GenBank/DDBJ whole genome shotgun (WGS) entry which is preliminary data.</text>
</comment>
<gene>
    <name evidence="1" type="ORF">AB840_12390</name>
</gene>
<dbReference type="AlphaFoldDB" id="A0A0J6WV22"/>
<dbReference type="InterPro" id="IPR036280">
    <property type="entry name" value="Multihaem_cyt_sf"/>
</dbReference>
<keyword evidence="2" id="KW-1185">Reference proteome</keyword>
<protein>
    <submittedName>
        <fullName evidence="1">Oxidoreductase</fullName>
    </submittedName>
</protein>
<dbReference type="SUPFAM" id="SSF48695">
    <property type="entry name" value="Multiheme cytochromes"/>
    <property type="match status" value="1"/>
</dbReference>
<dbReference type="InParanoid" id="A0A0J6WV22"/>
<proteinExistence type="predicted"/>
<evidence type="ECO:0000313" key="1">
    <source>
        <dbReference type="EMBL" id="KMO85637.1"/>
    </source>
</evidence>